<reference evidence="1 2" key="1">
    <citation type="journal article" date="2012" name="Science">
        <title>Ecological populations of bacteria act as socially cohesive units of antibiotic production and resistance.</title>
        <authorList>
            <person name="Cordero O.X."/>
            <person name="Wildschutte H."/>
            <person name="Kirkup B."/>
            <person name="Proehl S."/>
            <person name="Ngo L."/>
            <person name="Hussain F."/>
            <person name="Le Roux F."/>
            <person name="Mincer T."/>
            <person name="Polz M.F."/>
        </authorList>
    </citation>
    <scope>NUCLEOTIDE SEQUENCE [LARGE SCALE GENOMIC DNA]</scope>
    <source>
        <strain evidence="1 2">5S-186</strain>
    </source>
</reference>
<dbReference type="Proteomes" id="UP000095059">
    <property type="component" value="Unassembled WGS sequence"/>
</dbReference>
<dbReference type="EMBL" id="AJYJ02000065">
    <property type="protein sequence ID" value="OEF17042.1"/>
    <property type="molecule type" value="Genomic_DNA"/>
</dbReference>
<protein>
    <submittedName>
        <fullName evidence="1">Uncharacterized protein</fullName>
    </submittedName>
</protein>
<accession>A0ABX3AZN8</accession>
<comment type="caution">
    <text evidence="1">The sequence shown here is derived from an EMBL/GenBank/DDBJ whole genome shotgun (WGS) entry which is preliminary data.</text>
</comment>
<proteinExistence type="predicted"/>
<dbReference type="RefSeq" id="WP_017022238.1">
    <property type="nucleotide sequence ID" value="NZ_AJYJ02000065.1"/>
</dbReference>
<name>A0ABX3AZN8_ALILO</name>
<evidence type="ECO:0000313" key="2">
    <source>
        <dbReference type="Proteomes" id="UP000095059"/>
    </source>
</evidence>
<evidence type="ECO:0000313" key="1">
    <source>
        <dbReference type="EMBL" id="OEF17042.1"/>
    </source>
</evidence>
<sequence>MASSDVDLQKFLEDELKAEGFVIEGEFAMAGKFAKAIAKAVVKERIQNATVVIDKGSSAGSYKIT</sequence>
<gene>
    <name evidence="1" type="ORF">A1Q5_19105</name>
</gene>
<organism evidence="1 2">
    <name type="scientific">Aliivibrio logei 5S-186</name>
    <dbReference type="NCBI Taxonomy" id="626086"/>
    <lineage>
        <taxon>Bacteria</taxon>
        <taxon>Pseudomonadati</taxon>
        <taxon>Pseudomonadota</taxon>
        <taxon>Gammaproteobacteria</taxon>
        <taxon>Vibrionales</taxon>
        <taxon>Vibrionaceae</taxon>
        <taxon>Aliivibrio</taxon>
    </lineage>
</organism>
<keyword evidence="2" id="KW-1185">Reference proteome</keyword>